<dbReference type="SFLD" id="SFLDG01067">
    <property type="entry name" value="SPASM/twitch_domain_containing"/>
    <property type="match status" value="1"/>
</dbReference>
<dbReference type="SFLD" id="SFLDG01386">
    <property type="entry name" value="main_SPASM_domain-containing"/>
    <property type="match status" value="1"/>
</dbReference>
<protein>
    <submittedName>
        <fullName evidence="8">His-Xaa-Ser system radical SAM maturase HxsB</fullName>
    </submittedName>
</protein>
<keyword evidence="4" id="KW-0408">Iron</keyword>
<name>A0A124JU96_9SPHN</name>
<dbReference type="SFLD" id="SFLDS00029">
    <property type="entry name" value="Radical_SAM"/>
    <property type="match status" value="1"/>
</dbReference>
<organism evidence="8 9">
    <name type="scientific">Novosphingobium fuchskuhlense</name>
    <dbReference type="NCBI Taxonomy" id="1117702"/>
    <lineage>
        <taxon>Bacteria</taxon>
        <taxon>Pseudomonadati</taxon>
        <taxon>Pseudomonadota</taxon>
        <taxon>Alphaproteobacteria</taxon>
        <taxon>Sphingomonadales</taxon>
        <taxon>Sphingomonadaceae</taxon>
        <taxon>Novosphingobium</taxon>
    </lineage>
</organism>
<evidence type="ECO:0000256" key="1">
    <source>
        <dbReference type="ARBA" id="ARBA00001966"/>
    </source>
</evidence>
<dbReference type="PANTHER" id="PTHR43273">
    <property type="entry name" value="ANAEROBIC SULFATASE-MATURATING ENZYME HOMOLOG ASLB-RELATED"/>
    <property type="match status" value="1"/>
</dbReference>
<gene>
    <name evidence="8" type="ORF">AQZ52_09850</name>
</gene>
<dbReference type="EMBL" id="LLZS01000007">
    <property type="protein sequence ID" value="KUR71002.1"/>
    <property type="molecule type" value="Genomic_DNA"/>
</dbReference>
<dbReference type="InterPro" id="IPR024023">
    <property type="entry name" value="rSAM_paired_HxsB"/>
</dbReference>
<keyword evidence="5" id="KW-0411">Iron-sulfur</keyword>
<dbReference type="AlphaFoldDB" id="A0A124JU96"/>
<dbReference type="OrthoDB" id="9810775at2"/>
<dbReference type="PROSITE" id="PS51918">
    <property type="entry name" value="RADICAL_SAM"/>
    <property type="match status" value="1"/>
</dbReference>
<reference evidence="8 9" key="1">
    <citation type="submission" date="2015-10" db="EMBL/GenBank/DDBJ databases">
        <title>Draft genome sequence of Novosphingobium fuchskuhlense DSM 25065 isolated from a surface water sample of the southwest basin of Lake Grosse Fuchskuhle.</title>
        <authorList>
            <person name="Ruckert C."/>
            <person name="Winkler A."/>
            <person name="Glaeser J."/>
            <person name="Grossart H.-P."/>
            <person name="Kalinowski J."/>
            <person name="Glaeser S."/>
        </authorList>
    </citation>
    <scope>NUCLEOTIDE SEQUENCE [LARGE SCALE GENOMIC DNA]</scope>
    <source>
        <strain evidence="8 9">FNE08-7</strain>
    </source>
</reference>
<evidence type="ECO:0000313" key="8">
    <source>
        <dbReference type="EMBL" id="KUR71002.1"/>
    </source>
</evidence>
<evidence type="ECO:0000256" key="2">
    <source>
        <dbReference type="ARBA" id="ARBA00022691"/>
    </source>
</evidence>
<evidence type="ECO:0000259" key="7">
    <source>
        <dbReference type="PROSITE" id="PS51918"/>
    </source>
</evidence>
<dbReference type="RefSeq" id="WP_067909871.1">
    <property type="nucleotide sequence ID" value="NZ_KQ954245.1"/>
</dbReference>
<dbReference type="Proteomes" id="UP000058012">
    <property type="component" value="Unassembled WGS sequence"/>
</dbReference>
<dbReference type="InterPro" id="IPR007197">
    <property type="entry name" value="rSAM"/>
</dbReference>
<dbReference type="PANTHER" id="PTHR43273:SF3">
    <property type="entry name" value="ANAEROBIC SULFATASE-MATURATING ENZYME HOMOLOG ASLB-RELATED"/>
    <property type="match status" value="1"/>
</dbReference>
<dbReference type="Pfam" id="PF04055">
    <property type="entry name" value="Radical_SAM"/>
    <property type="match status" value="1"/>
</dbReference>
<dbReference type="SUPFAM" id="SSF102114">
    <property type="entry name" value="Radical SAM enzymes"/>
    <property type="match status" value="1"/>
</dbReference>
<evidence type="ECO:0000256" key="6">
    <source>
        <dbReference type="ARBA" id="ARBA00023601"/>
    </source>
</evidence>
<sequence length="472" mass="52750">MTFTPLRLRAIGGESEKALFVNDAGRFFLGSSAFLDRMDLEQLSAGDLAFLRAGGHVVERGDALGAAAHARGVADRIARAGPLDYLILVPTLRCNLSCSYCQVSRVNENQGGHDWSDDTLHAVLALLDRLDAAHVKIEFQGGEPTLRPDLIRAVIDRCGRFERAEFVICTNLQRVDDEILALFDRPDVFVSTSLDGDLSTHTRNRTGTAEATSAFLGNLRMLAERHGPTKVSALPTIDPNNPPDIDALLDAYVDLGIDSVFLRPINYQGFARKRHAASREQGDGWRGYYESFVRRIIERNWADRGRVLEETYLSIALRRIFQPGSERHVDLRNPNPMGIDYVVIDHDGAVYPTDEARMLARSGVVDLSIGNVAEGWGGPTFDLLNANSTNQFDPDCKRCAYQPFCGRDLVDDLARYGRIDIQRRETAFCRRHLHLFDLAFRLVYSDDDAIRYSLARWLRLPGEPAAFGQRLA</sequence>
<evidence type="ECO:0000256" key="3">
    <source>
        <dbReference type="ARBA" id="ARBA00022723"/>
    </source>
</evidence>
<dbReference type="GO" id="GO:0016491">
    <property type="term" value="F:oxidoreductase activity"/>
    <property type="evidence" value="ECO:0007669"/>
    <property type="project" value="InterPro"/>
</dbReference>
<accession>A0A124JU96</accession>
<dbReference type="STRING" id="1117702.AQZ52_09850"/>
<dbReference type="CDD" id="cd01335">
    <property type="entry name" value="Radical_SAM"/>
    <property type="match status" value="1"/>
</dbReference>
<keyword evidence="3" id="KW-0479">Metal-binding</keyword>
<feature type="domain" description="Radical SAM core" evidence="7">
    <location>
        <begin position="78"/>
        <end position="306"/>
    </location>
</feature>
<evidence type="ECO:0000256" key="4">
    <source>
        <dbReference type="ARBA" id="ARBA00023004"/>
    </source>
</evidence>
<dbReference type="Gene3D" id="3.20.20.70">
    <property type="entry name" value="Aldolase class I"/>
    <property type="match status" value="1"/>
</dbReference>
<evidence type="ECO:0000313" key="9">
    <source>
        <dbReference type="Proteomes" id="UP000058012"/>
    </source>
</evidence>
<dbReference type="NCBIfam" id="TIGR03978">
    <property type="entry name" value="rSAM_paired_1"/>
    <property type="match status" value="1"/>
</dbReference>
<keyword evidence="9" id="KW-1185">Reference proteome</keyword>
<proteinExistence type="inferred from homology"/>
<dbReference type="SFLD" id="SFLDG01384">
    <property type="entry name" value="thioether_bond_formation_requi"/>
    <property type="match status" value="1"/>
</dbReference>
<evidence type="ECO:0000256" key="5">
    <source>
        <dbReference type="ARBA" id="ARBA00023014"/>
    </source>
</evidence>
<dbReference type="InterPro" id="IPR058240">
    <property type="entry name" value="rSAM_sf"/>
</dbReference>
<comment type="cofactor">
    <cofactor evidence="1">
        <name>[4Fe-4S] cluster</name>
        <dbReference type="ChEBI" id="CHEBI:49883"/>
    </cofactor>
</comment>
<dbReference type="GO" id="GO:0046872">
    <property type="term" value="F:metal ion binding"/>
    <property type="evidence" value="ECO:0007669"/>
    <property type="project" value="UniProtKB-KW"/>
</dbReference>
<dbReference type="GO" id="GO:0051536">
    <property type="term" value="F:iron-sulfur cluster binding"/>
    <property type="evidence" value="ECO:0007669"/>
    <property type="project" value="UniProtKB-KW"/>
</dbReference>
<comment type="caution">
    <text evidence="8">The sequence shown here is derived from an EMBL/GenBank/DDBJ whole genome shotgun (WGS) entry which is preliminary data.</text>
</comment>
<dbReference type="InterPro" id="IPR013785">
    <property type="entry name" value="Aldolase_TIM"/>
</dbReference>
<keyword evidence="2" id="KW-0949">S-adenosyl-L-methionine</keyword>
<dbReference type="InterPro" id="IPR023867">
    <property type="entry name" value="Sulphatase_maturase_rSAM"/>
</dbReference>
<comment type="similarity">
    <text evidence="6">Belongs to the radical SAM superfamily. Anaerobic sulfatase-maturating enzyme family.</text>
</comment>